<dbReference type="InterPro" id="IPR000866">
    <property type="entry name" value="AhpC/TSA"/>
</dbReference>
<dbReference type="PROSITE" id="PS51352">
    <property type="entry name" value="THIOREDOXIN_2"/>
    <property type="match status" value="1"/>
</dbReference>
<dbReference type="PANTHER" id="PTHR42852:SF6">
    <property type="entry name" value="THIOL:DISULFIDE INTERCHANGE PROTEIN DSBE"/>
    <property type="match status" value="1"/>
</dbReference>
<evidence type="ECO:0000256" key="1">
    <source>
        <dbReference type="ARBA" id="ARBA00004196"/>
    </source>
</evidence>
<dbReference type="EMBL" id="JACRUM010000001">
    <property type="protein sequence ID" value="MBC5862396.1"/>
    <property type="molecule type" value="Genomic_DNA"/>
</dbReference>
<protein>
    <submittedName>
        <fullName evidence="7">TlpA family protein disulfide reductase</fullName>
    </submittedName>
</protein>
<evidence type="ECO:0000256" key="3">
    <source>
        <dbReference type="ARBA" id="ARBA00023157"/>
    </source>
</evidence>
<dbReference type="RefSeq" id="WP_166133161.1">
    <property type="nucleotide sequence ID" value="NZ_JAAOBY010000001.1"/>
</dbReference>
<evidence type="ECO:0000256" key="4">
    <source>
        <dbReference type="ARBA" id="ARBA00023284"/>
    </source>
</evidence>
<dbReference type="CDD" id="cd02966">
    <property type="entry name" value="TlpA_like_family"/>
    <property type="match status" value="1"/>
</dbReference>
<dbReference type="InterPro" id="IPR013766">
    <property type="entry name" value="Thioredoxin_domain"/>
</dbReference>
<dbReference type="SUPFAM" id="SSF52833">
    <property type="entry name" value="Thioredoxin-like"/>
    <property type="match status" value="1"/>
</dbReference>
<accession>A0ABR7JD21</accession>
<evidence type="ECO:0000256" key="2">
    <source>
        <dbReference type="ARBA" id="ARBA00022748"/>
    </source>
</evidence>
<name>A0ABR7JD21_9FLAO</name>
<keyword evidence="5" id="KW-0732">Signal</keyword>
<dbReference type="InterPro" id="IPR050553">
    <property type="entry name" value="Thioredoxin_ResA/DsbE_sf"/>
</dbReference>
<feature type="domain" description="Thioredoxin" evidence="6">
    <location>
        <begin position="21"/>
        <end position="156"/>
    </location>
</feature>
<gene>
    <name evidence="7" type="ORF">H8R26_03070</name>
</gene>
<dbReference type="Proteomes" id="UP000621670">
    <property type="component" value="Unassembled WGS sequence"/>
</dbReference>
<feature type="signal peptide" evidence="5">
    <location>
        <begin position="1"/>
        <end position="19"/>
    </location>
</feature>
<keyword evidence="4" id="KW-0676">Redox-active center</keyword>
<keyword evidence="2" id="KW-0201">Cytochrome c-type biogenesis</keyword>
<reference evidence="7 8" key="1">
    <citation type="submission" date="2020-08" db="EMBL/GenBank/DDBJ databases">
        <title>Description of novel Flavobacterium F-400 isolate.</title>
        <authorList>
            <person name="Saticioglu I."/>
            <person name="Duman M."/>
            <person name="Altun S."/>
        </authorList>
    </citation>
    <scope>NUCLEOTIDE SEQUENCE [LARGE SCALE GENOMIC DNA]</scope>
    <source>
        <strain evidence="7 8">F-400</strain>
    </source>
</reference>
<comment type="caution">
    <text evidence="7">The sequence shown here is derived from an EMBL/GenBank/DDBJ whole genome shotgun (WGS) entry which is preliminary data.</text>
</comment>
<dbReference type="Gene3D" id="3.40.30.10">
    <property type="entry name" value="Glutaredoxin"/>
    <property type="match status" value="1"/>
</dbReference>
<keyword evidence="8" id="KW-1185">Reference proteome</keyword>
<organism evidence="7 8">
    <name type="scientific">Flavobacterium turcicum</name>
    <dbReference type="NCBI Taxonomy" id="2764718"/>
    <lineage>
        <taxon>Bacteria</taxon>
        <taxon>Pseudomonadati</taxon>
        <taxon>Bacteroidota</taxon>
        <taxon>Flavobacteriia</taxon>
        <taxon>Flavobacteriales</taxon>
        <taxon>Flavobacteriaceae</taxon>
        <taxon>Flavobacterium</taxon>
    </lineage>
</organism>
<evidence type="ECO:0000256" key="5">
    <source>
        <dbReference type="SAM" id="SignalP"/>
    </source>
</evidence>
<proteinExistence type="predicted"/>
<keyword evidence="3" id="KW-1015">Disulfide bond</keyword>
<sequence length="156" mass="17112">MKKIVMMLFVILGMTTTNAQLKIGDAMPSFQLLNQKGVSVSSASFKGNVILVDFWASWCAPCRIANKKLGPFYTANKAKNFEMIGISIDTKKDKWLAAIEKDKLSNVQLIDPNGFEAKVAALFGVEQLPSAFLFDKNGKLVAINPSLDQIAAQLKK</sequence>
<dbReference type="InterPro" id="IPR036249">
    <property type="entry name" value="Thioredoxin-like_sf"/>
</dbReference>
<comment type="subcellular location">
    <subcellularLocation>
        <location evidence="1">Cell envelope</location>
    </subcellularLocation>
</comment>
<dbReference type="PANTHER" id="PTHR42852">
    <property type="entry name" value="THIOL:DISULFIDE INTERCHANGE PROTEIN DSBE"/>
    <property type="match status" value="1"/>
</dbReference>
<dbReference type="Pfam" id="PF00578">
    <property type="entry name" value="AhpC-TSA"/>
    <property type="match status" value="1"/>
</dbReference>
<evidence type="ECO:0000313" key="8">
    <source>
        <dbReference type="Proteomes" id="UP000621670"/>
    </source>
</evidence>
<evidence type="ECO:0000313" key="7">
    <source>
        <dbReference type="EMBL" id="MBC5862396.1"/>
    </source>
</evidence>
<evidence type="ECO:0000259" key="6">
    <source>
        <dbReference type="PROSITE" id="PS51352"/>
    </source>
</evidence>
<feature type="chain" id="PRO_5046029175" evidence="5">
    <location>
        <begin position="20"/>
        <end position="156"/>
    </location>
</feature>